<dbReference type="SUPFAM" id="SSF51735">
    <property type="entry name" value="NAD(P)-binding Rossmann-fold domains"/>
    <property type="match status" value="1"/>
</dbReference>
<dbReference type="Pfam" id="PF13549">
    <property type="entry name" value="ATP-grasp_5"/>
    <property type="match status" value="1"/>
</dbReference>
<dbReference type="InterPro" id="IPR032875">
    <property type="entry name" value="Succ_CoA_lig_flav_dom"/>
</dbReference>
<dbReference type="AlphaFoldDB" id="A0A1X6Y7R6"/>
<dbReference type="OrthoDB" id="9807426at2"/>
<keyword evidence="8" id="KW-1185">Reference proteome</keyword>
<dbReference type="InterPro" id="IPR011761">
    <property type="entry name" value="ATP-grasp"/>
</dbReference>
<gene>
    <name evidence="7" type="ORF">ROH8110_00204</name>
</gene>
<dbReference type="GO" id="GO:0005524">
    <property type="term" value="F:ATP binding"/>
    <property type="evidence" value="ECO:0007669"/>
    <property type="project" value="UniProtKB-UniRule"/>
</dbReference>
<proteinExistence type="predicted"/>
<dbReference type="Gene3D" id="3.40.50.261">
    <property type="entry name" value="Succinyl-CoA synthetase domains"/>
    <property type="match status" value="2"/>
</dbReference>
<dbReference type="SUPFAM" id="SSF56059">
    <property type="entry name" value="Glutathione synthetase ATP-binding domain-like"/>
    <property type="match status" value="1"/>
</dbReference>
<dbReference type="Pfam" id="PF13380">
    <property type="entry name" value="CoA_binding_2"/>
    <property type="match status" value="1"/>
</dbReference>
<dbReference type="Gene3D" id="3.30.470.20">
    <property type="entry name" value="ATP-grasp fold, B domain"/>
    <property type="match status" value="1"/>
</dbReference>
<name>A0A1X6Y7R6_9RHOB</name>
<dbReference type="Proteomes" id="UP000193207">
    <property type="component" value="Unassembled WGS sequence"/>
</dbReference>
<evidence type="ECO:0000256" key="3">
    <source>
        <dbReference type="ARBA" id="ARBA00022741"/>
    </source>
</evidence>
<feature type="domain" description="ATP-grasp" evidence="6">
    <location>
        <begin position="516"/>
        <end position="552"/>
    </location>
</feature>
<evidence type="ECO:0000256" key="5">
    <source>
        <dbReference type="PROSITE-ProRule" id="PRU00409"/>
    </source>
</evidence>
<dbReference type="InterPro" id="IPR016102">
    <property type="entry name" value="Succinyl-CoA_synth-like"/>
</dbReference>
<evidence type="ECO:0000313" key="8">
    <source>
        <dbReference type="Proteomes" id="UP000193207"/>
    </source>
</evidence>
<dbReference type="GO" id="GO:0006099">
    <property type="term" value="P:tricarboxylic acid cycle"/>
    <property type="evidence" value="ECO:0007669"/>
    <property type="project" value="UniProtKB-KW"/>
</dbReference>
<dbReference type="PROSITE" id="PS50975">
    <property type="entry name" value="ATP_GRASP"/>
    <property type="match status" value="1"/>
</dbReference>
<dbReference type="EMBL" id="FWFU01000001">
    <property type="protein sequence ID" value="SLN12871.1"/>
    <property type="molecule type" value="Genomic_DNA"/>
</dbReference>
<dbReference type="InterPro" id="IPR013815">
    <property type="entry name" value="ATP_grasp_subdomain_1"/>
</dbReference>
<accession>A0A1X6Y7R6</accession>
<evidence type="ECO:0000313" key="7">
    <source>
        <dbReference type="EMBL" id="SLN12871.1"/>
    </source>
</evidence>
<dbReference type="InterPro" id="IPR003781">
    <property type="entry name" value="CoA-bd"/>
</dbReference>
<keyword evidence="4 5" id="KW-0067">ATP-binding</keyword>
<evidence type="ECO:0000256" key="4">
    <source>
        <dbReference type="ARBA" id="ARBA00022840"/>
    </source>
</evidence>
<evidence type="ECO:0000259" key="6">
    <source>
        <dbReference type="PROSITE" id="PS50975"/>
    </source>
</evidence>
<dbReference type="SMART" id="SM00881">
    <property type="entry name" value="CoA_binding"/>
    <property type="match status" value="1"/>
</dbReference>
<dbReference type="PANTHER" id="PTHR43334">
    <property type="entry name" value="ACETATE--COA LIGASE [ADP-FORMING]"/>
    <property type="match status" value="1"/>
</dbReference>
<sequence length="730" mass="77801">MPSDTVTAAPPAAGATADFGLSDQLSGLMNPQSVAVVGASANAEGWSGMAVPVLRRLGYTGKIFPVNPKYEELNGLPCYPSVSAIPEEVDAALMFVPQKVLPDILEDCGRKGVRGAVILASGFSETGEEGRALEERLREVANRNRIAICGPNCLGLANLDSGFMGLTAATFPEDMSAGRTALISQSGQLLMVLLARAHDQGVHMRYLVSTGNELNVEAADYAGWALNDPQIASVAMALEGLRTPSRFLELARRAREAEKPLIVLKLGRSQRAARTALAHTGKMAGAFRTYEAVFRQNNVVSVDDPLELAEVAALFEKCPAPRGERISVVTFSGGWSGVVADQAEALGLPMADFTEKTEAALRPLLDFTPPVNPLDLSGNVNNHPERWGQSLEAVLADENTDIVVVFIHQVREAWRGRLISPVLELARRSDKPILVVYDGGKVVEAGFDQLAKDRSLPIYRGSQPALKALKRFVDYHRRANVTADDTPRPDLPDGAAATMKAQLAGNGRSLSEHAAKAALRAYGLPMVGERLVMSEAEALTAAEEIGFPVVMKGLADGLEHKSDAGLVHLNLKDAGGARAAYGDLAEKLAGQTLNGQPAPCVVQQMVTGGVEVILGMQNDPDFGPMILVGVGGVMTELLDDVALRRAPLSRRDVKDMIGETRLGMLLQGYRGAPRADRAALEDAILRLSDLAVEHAQEIESIDINPLLVLPEGEGCVAVDALIVKPEEATQ</sequence>
<dbReference type="Pfam" id="PF13607">
    <property type="entry name" value="Succ_CoA_lig"/>
    <property type="match status" value="1"/>
</dbReference>
<dbReference type="GO" id="GO:0016874">
    <property type="term" value="F:ligase activity"/>
    <property type="evidence" value="ECO:0007669"/>
    <property type="project" value="UniProtKB-KW"/>
</dbReference>
<organism evidence="7 8">
    <name type="scientific">Roseovarius halotolerans</name>
    <dbReference type="NCBI Taxonomy" id="505353"/>
    <lineage>
        <taxon>Bacteria</taxon>
        <taxon>Pseudomonadati</taxon>
        <taxon>Pseudomonadota</taxon>
        <taxon>Alphaproteobacteria</taxon>
        <taxon>Rhodobacterales</taxon>
        <taxon>Roseobacteraceae</taxon>
        <taxon>Roseovarius</taxon>
    </lineage>
</organism>
<keyword evidence="1" id="KW-0816">Tricarboxylic acid cycle</keyword>
<dbReference type="SUPFAM" id="SSF52210">
    <property type="entry name" value="Succinyl-CoA synthetase domains"/>
    <property type="match status" value="2"/>
</dbReference>
<protein>
    <submittedName>
        <fullName evidence="7">CoA binding domain protein</fullName>
    </submittedName>
</protein>
<evidence type="ECO:0000256" key="2">
    <source>
        <dbReference type="ARBA" id="ARBA00022598"/>
    </source>
</evidence>
<dbReference type="GO" id="GO:0046872">
    <property type="term" value="F:metal ion binding"/>
    <property type="evidence" value="ECO:0007669"/>
    <property type="project" value="InterPro"/>
</dbReference>
<dbReference type="Gene3D" id="3.40.50.720">
    <property type="entry name" value="NAD(P)-binding Rossmann-like Domain"/>
    <property type="match status" value="1"/>
</dbReference>
<evidence type="ECO:0000256" key="1">
    <source>
        <dbReference type="ARBA" id="ARBA00022532"/>
    </source>
</evidence>
<dbReference type="Gene3D" id="3.30.1490.20">
    <property type="entry name" value="ATP-grasp fold, A domain"/>
    <property type="match status" value="1"/>
</dbReference>
<keyword evidence="3 5" id="KW-0547">Nucleotide-binding</keyword>
<dbReference type="InterPro" id="IPR036291">
    <property type="entry name" value="NAD(P)-bd_dom_sf"/>
</dbReference>
<dbReference type="InterPro" id="IPR051538">
    <property type="entry name" value="Acyl-CoA_Synth/Transferase"/>
</dbReference>
<dbReference type="RefSeq" id="WP_085815936.1">
    <property type="nucleotide sequence ID" value="NZ_FWFU01000001.1"/>
</dbReference>
<reference evidence="7 8" key="1">
    <citation type="submission" date="2017-03" db="EMBL/GenBank/DDBJ databases">
        <authorList>
            <person name="Afonso C.L."/>
            <person name="Miller P.J."/>
            <person name="Scott M.A."/>
            <person name="Spackman E."/>
            <person name="Goraichik I."/>
            <person name="Dimitrov K.M."/>
            <person name="Suarez D.L."/>
            <person name="Swayne D.E."/>
        </authorList>
    </citation>
    <scope>NUCLEOTIDE SEQUENCE [LARGE SCALE GENOMIC DNA]</scope>
    <source>
        <strain evidence="7 8">CECT 8110</strain>
    </source>
</reference>
<dbReference type="PANTHER" id="PTHR43334:SF1">
    <property type="entry name" value="3-HYDROXYPROPIONATE--COA LIGASE [ADP-FORMING]"/>
    <property type="match status" value="1"/>
</dbReference>
<keyword evidence="2" id="KW-0436">Ligase</keyword>